<proteinExistence type="predicted"/>
<name>A0A821YW68_9BILA</name>
<evidence type="ECO:0000313" key="3">
    <source>
        <dbReference type="EMBL" id="CAF4971091.1"/>
    </source>
</evidence>
<feature type="domain" description="DRBM" evidence="2">
    <location>
        <begin position="1"/>
        <end position="25"/>
    </location>
</feature>
<evidence type="ECO:0000259" key="2">
    <source>
        <dbReference type="PROSITE" id="PS50137"/>
    </source>
</evidence>
<keyword evidence="1" id="KW-0694">RNA-binding</keyword>
<accession>A0A821YW68</accession>
<evidence type="ECO:0000256" key="1">
    <source>
        <dbReference type="PROSITE-ProRule" id="PRU00266"/>
    </source>
</evidence>
<organism evidence="3 4">
    <name type="scientific">Rotaria socialis</name>
    <dbReference type="NCBI Taxonomy" id="392032"/>
    <lineage>
        <taxon>Eukaryota</taxon>
        <taxon>Metazoa</taxon>
        <taxon>Spiralia</taxon>
        <taxon>Gnathifera</taxon>
        <taxon>Rotifera</taxon>
        <taxon>Eurotatoria</taxon>
        <taxon>Bdelloidea</taxon>
        <taxon>Philodinida</taxon>
        <taxon>Philodinidae</taxon>
        <taxon>Rotaria</taxon>
    </lineage>
</organism>
<dbReference type="Proteomes" id="UP000663873">
    <property type="component" value="Unassembled WGS sequence"/>
</dbReference>
<dbReference type="SUPFAM" id="SSF54768">
    <property type="entry name" value="dsRNA-binding domain-like"/>
    <property type="match status" value="1"/>
</dbReference>
<gene>
    <name evidence="3" type="ORF">UJA718_LOCUS48765</name>
</gene>
<evidence type="ECO:0000313" key="4">
    <source>
        <dbReference type="Proteomes" id="UP000663873"/>
    </source>
</evidence>
<dbReference type="Gene3D" id="3.30.160.20">
    <property type="match status" value="1"/>
</dbReference>
<dbReference type="Pfam" id="PF00035">
    <property type="entry name" value="dsrm"/>
    <property type="match status" value="1"/>
</dbReference>
<dbReference type="AlphaFoldDB" id="A0A821YW68"/>
<sequence length="80" mass="9132">TTGTGSTKHAAKQIAAEQMLEILPLPSEMDKQKHIRKHSSQHKKFIEQKGSVSYSLTEQINPITRLYQIGRARDIKIEFN</sequence>
<protein>
    <recommendedName>
        <fullName evidence="2">DRBM domain-containing protein</fullName>
    </recommendedName>
</protein>
<feature type="non-terminal residue" evidence="3">
    <location>
        <position position="1"/>
    </location>
</feature>
<dbReference type="InterPro" id="IPR014720">
    <property type="entry name" value="dsRBD_dom"/>
</dbReference>
<feature type="non-terminal residue" evidence="3">
    <location>
        <position position="80"/>
    </location>
</feature>
<dbReference type="GO" id="GO:0003723">
    <property type="term" value="F:RNA binding"/>
    <property type="evidence" value="ECO:0007669"/>
    <property type="project" value="UniProtKB-UniRule"/>
</dbReference>
<keyword evidence="4" id="KW-1185">Reference proteome</keyword>
<dbReference type="EMBL" id="CAJOBP010099123">
    <property type="protein sequence ID" value="CAF4971091.1"/>
    <property type="molecule type" value="Genomic_DNA"/>
</dbReference>
<dbReference type="PROSITE" id="PS50137">
    <property type="entry name" value="DS_RBD"/>
    <property type="match status" value="1"/>
</dbReference>
<reference evidence="3" key="1">
    <citation type="submission" date="2021-02" db="EMBL/GenBank/DDBJ databases">
        <authorList>
            <person name="Nowell W R."/>
        </authorList>
    </citation>
    <scope>NUCLEOTIDE SEQUENCE</scope>
</reference>
<comment type="caution">
    <text evidence="3">The sequence shown here is derived from an EMBL/GenBank/DDBJ whole genome shotgun (WGS) entry which is preliminary data.</text>
</comment>